<comment type="caution">
    <text evidence="1">The sequence shown here is derived from an EMBL/GenBank/DDBJ whole genome shotgun (WGS) entry which is preliminary data.</text>
</comment>
<reference evidence="1" key="1">
    <citation type="submission" date="2019-08" db="EMBL/GenBank/DDBJ databases">
        <authorList>
            <person name="Kucharzyk K."/>
            <person name="Murdoch R.W."/>
            <person name="Higgins S."/>
            <person name="Loffler F."/>
        </authorList>
    </citation>
    <scope>NUCLEOTIDE SEQUENCE</scope>
</reference>
<protein>
    <submittedName>
        <fullName evidence="1">Uncharacterized protein</fullName>
    </submittedName>
</protein>
<dbReference type="AlphaFoldDB" id="A0A645BC31"/>
<organism evidence="1">
    <name type="scientific">bioreactor metagenome</name>
    <dbReference type="NCBI Taxonomy" id="1076179"/>
    <lineage>
        <taxon>unclassified sequences</taxon>
        <taxon>metagenomes</taxon>
        <taxon>ecological metagenomes</taxon>
    </lineage>
</organism>
<proteinExistence type="predicted"/>
<gene>
    <name evidence="1" type="ORF">SDC9_109755</name>
</gene>
<accession>A0A645BC31</accession>
<dbReference type="EMBL" id="VSSQ01019095">
    <property type="protein sequence ID" value="MPM62877.1"/>
    <property type="molecule type" value="Genomic_DNA"/>
</dbReference>
<sequence length="162" mass="17864">MLSHANRANTRSATAVRDSKCLVQVQVANIGANGSGIGNPHLGVHIRAIHIHLSARLVDNVAHLLDFYFKNTVRGRISDHECGEIVAMYFYFFPQIIHIDVSFLIRCHRNRGKTGLYRTCGIGSMCRSGDKYCFTMSLANAFQVAGDDHQSGKFSGSPRIGL</sequence>
<evidence type="ECO:0000313" key="1">
    <source>
        <dbReference type="EMBL" id="MPM62877.1"/>
    </source>
</evidence>
<name>A0A645BC31_9ZZZZ</name>